<reference evidence="17 18" key="1">
    <citation type="submission" date="2018-06" db="EMBL/GenBank/DDBJ databases">
        <authorList>
            <consortium name="Pathogen Informatics"/>
            <person name="Doyle S."/>
        </authorList>
    </citation>
    <scope>NUCLEOTIDE SEQUENCE [LARGE SCALE GENOMIC DNA]</scope>
    <source>
        <strain evidence="15 19">NCTC5051</strain>
        <strain evidence="14 20">NCTC5053</strain>
        <strain evidence="12 18">NCTC9601</strain>
        <strain evidence="16 21">NCTC9617</strain>
        <strain evidence="13 17">NCTC9645</strain>
    </source>
</reference>
<sequence>MAEEKRPVLSLKRKPAENSTTPAEATPAPGVLRRKKVVVVSSPPAWKAKKAKLEKVKQAAEAATRNAAPVPIEAVKTPPPVRYLRLLPPEQAIMTLKAFWPQLFDGNSPRLLATGMREQLFADIAGRDLPLSHKQVIKCLKSLTRSAGYLSRMKVGASRYDLQGNAVATVTAEEAQYASERMMKELLRTERMRSQSAE</sequence>
<gene>
    <name evidence="12" type="primary">finO_2</name>
    <name evidence="14" type="synonym">finO_1</name>
    <name evidence="13" type="synonym">finO_4</name>
    <name evidence="15" type="ORF">NCTC5051_05400</name>
    <name evidence="14" type="ORF">NCTC5053_00089</name>
    <name evidence="12" type="ORF">NCTC9601_02471</name>
    <name evidence="16" type="ORF">NCTC9617_07045</name>
    <name evidence="13" type="ORF">NCTC9645_04515</name>
</gene>
<protein>
    <recommendedName>
        <fullName evidence="2">Fertility inhibition protein</fullName>
    </recommendedName>
    <alternativeName>
        <fullName evidence="9">Conjugal transfer repressor</fullName>
    </alternativeName>
</protein>
<dbReference type="InterPro" id="IPR016103">
    <property type="entry name" value="ProQ/FinO"/>
</dbReference>
<dbReference type="NCBIfam" id="NF010317">
    <property type="entry name" value="PRK13754.1"/>
    <property type="match status" value="1"/>
</dbReference>
<dbReference type="Proteomes" id="UP000251123">
    <property type="component" value="Unassembled WGS sequence"/>
</dbReference>
<evidence type="ECO:0000313" key="18">
    <source>
        <dbReference type="Proteomes" id="UP000251123"/>
    </source>
</evidence>
<name>A0A060VGI0_KLEPN</name>
<evidence type="ECO:0000256" key="9">
    <source>
        <dbReference type="ARBA" id="ARBA00031673"/>
    </source>
</evidence>
<dbReference type="Pfam" id="PF12602">
    <property type="entry name" value="FinO_N"/>
    <property type="match status" value="1"/>
</dbReference>
<feature type="region of interest" description="Disordered" evidence="10">
    <location>
        <begin position="1"/>
        <end position="32"/>
    </location>
</feature>
<dbReference type="EMBL" id="UGLU01000002">
    <property type="protein sequence ID" value="STW25616.1"/>
    <property type="molecule type" value="Genomic_DNA"/>
</dbReference>
<dbReference type="Proteomes" id="UP000250675">
    <property type="component" value="Unassembled WGS sequence"/>
</dbReference>
<dbReference type="Pfam" id="PF04352">
    <property type="entry name" value="ProQ"/>
    <property type="match status" value="1"/>
</dbReference>
<evidence type="ECO:0000313" key="12">
    <source>
        <dbReference type="EMBL" id="SPX55296.1"/>
    </source>
</evidence>
<evidence type="ECO:0000256" key="5">
    <source>
        <dbReference type="ARBA" id="ARBA00022971"/>
    </source>
</evidence>
<dbReference type="Gene3D" id="1.10.1710.10">
    <property type="entry name" value="ProQ/FinO domain"/>
    <property type="match status" value="1"/>
</dbReference>
<dbReference type="EMBL" id="UGNC01000008">
    <property type="protein sequence ID" value="STX08018.1"/>
    <property type="molecule type" value="Genomic_DNA"/>
</dbReference>
<evidence type="ECO:0000313" key="13">
    <source>
        <dbReference type="EMBL" id="SQC86428.1"/>
    </source>
</evidence>
<dbReference type="EMBL" id="UASO01000006">
    <property type="protein sequence ID" value="SQC86428.1"/>
    <property type="molecule type" value="Genomic_DNA"/>
</dbReference>
<proteinExistence type="inferred from homology"/>
<dbReference type="InterPro" id="IPR036442">
    <property type="entry name" value="ProQ/FinO_sf"/>
</dbReference>
<comment type="similarity">
    <text evidence="1">Belongs to the FinO family.</text>
</comment>
<dbReference type="Proteomes" id="UP000254387">
    <property type="component" value="Unassembled WGS sequence"/>
</dbReference>
<dbReference type="SUPFAM" id="SSF48657">
    <property type="entry name" value="FinO-like"/>
    <property type="match status" value="1"/>
</dbReference>
<evidence type="ECO:0000256" key="1">
    <source>
        <dbReference type="ARBA" id="ARBA00008521"/>
    </source>
</evidence>
<evidence type="ECO:0000256" key="3">
    <source>
        <dbReference type="ARBA" id="ARBA00022491"/>
    </source>
</evidence>
<dbReference type="SMART" id="SM00945">
    <property type="entry name" value="ProQ"/>
    <property type="match status" value="1"/>
</dbReference>
<keyword evidence="3" id="KW-0678">Repressor</keyword>
<dbReference type="AlphaFoldDB" id="A0A060VGI0"/>
<evidence type="ECO:0000256" key="2">
    <source>
        <dbReference type="ARBA" id="ARBA00020429"/>
    </source>
</evidence>
<feature type="domain" description="ProQ/FinO" evidence="11">
    <location>
        <begin position="84"/>
        <end position="198"/>
    </location>
</feature>
<keyword evidence="6" id="KW-0805">Transcription regulation</keyword>
<dbReference type="GO" id="GO:0003723">
    <property type="term" value="F:RNA binding"/>
    <property type="evidence" value="ECO:0007669"/>
    <property type="project" value="UniProtKB-KW"/>
</dbReference>
<evidence type="ECO:0000256" key="6">
    <source>
        <dbReference type="ARBA" id="ARBA00023015"/>
    </source>
</evidence>
<evidence type="ECO:0000256" key="8">
    <source>
        <dbReference type="ARBA" id="ARBA00024796"/>
    </source>
</evidence>
<evidence type="ECO:0000313" key="20">
    <source>
        <dbReference type="Proteomes" id="UP000254387"/>
    </source>
</evidence>
<organism evidence="12 18">
    <name type="scientific">Klebsiella pneumoniae</name>
    <dbReference type="NCBI Taxonomy" id="573"/>
    <lineage>
        <taxon>Bacteria</taxon>
        <taxon>Pseudomonadati</taxon>
        <taxon>Pseudomonadota</taxon>
        <taxon>Gammaproteobacteria</taxon>
        <taxon>Enterobacterales</taxon>
        <taxon>Enterobacteriaceae</taxon>
        <taxon>Klebsiella/Raoultella group</taxon>
        <taxon>Klebsiella</taxon>
        <taxon>Klebsiella pneumoniae complex</taxon>
    </lineage>
</organism>
<evidence type="ECO:0000313" key="14">
    <source>
        <dbReference type="EMBL" id="STU74255.1"/>
    </source>
</evidence>
<accession>A0A060VGI0</accession>
<evidence type="ECO:0000313" key="17">
    <source>
        <dbReference type="Proteomes" id="UP000250675"/>
    </source>
</evidence>
<keyword evidence="7" id="KW-0804">Transcription</keyword>
<keyword evidence="4" id="KW-0694">RNA-binding</keyword>
<evidence type="ECO:0000313" key="16">
    <source>
        <dbReference type="EMBL" id="STX08018.1"/>
    </source>
</evidence>
<evidence type="ECO:0000256" key="4">
    <source>
        <dbReference type="ARBA" id="ARBA00022884"/>
    </source>
</evidence>
<comment type="function">
    <text evidence="8">One of the components on the FinOP fertility inhibition complex, which inhibits the expression of traJ gene, which in turn regulates the expression of some 20 transfer genes. The transfer genes are responsible for the process, called conjugal transfer, in which DNA is transmitted from one bacterial host to another. RNA-binding that interacts with the traJ mRNA and its antisense RNA, finP, stabilizing finP against endonucleolytic degradation and facilitating sense-antisense RNA recognition.</text>
</comment>
<dbReference type="Proteomes" id="UP000254141">
    <property type="component" value="Unassembled WGS sequence"/>
</dbReference>
<evidence type="ECO:0000313" key="19">
    <source>
        <dbReference type="Proteomes" id="UP000254141"/>
    </source>
</evidence>
<evidence type="ECO:0000256" key="7">
    <source>
        <dbReference type="ARBA" id="ARBA00023163"/>
    </source>
</evidence>
<dbReference type="EMBL" id="UGMN01000001">
    <property type="protein sequence ID" value="STU74255.1"/>
    <property type="molecule type" value="Genomic_DNA"/>
</dbReference>
<evidence type="ECO:0000313" key="21">
    <source>
        <dbReference type="Proteomes" id="UP000255167"/>
    </source>
</evidence>
<evidence type="ECO:0000259" key="11">
    <source>
        <dbReference type="SMART" id="SM00945"/>
    </source>
</evidence>
<keyword evidence="5" id="KW-0184">Conjugation</keyword>
<dbReference type="EMBL" id="UASN01000019">
    <property type="protein sequence ID" value="SPX55296.1"/>
    <property type="molecule type" value="Genomic_DNA"/>
</dbReference>
<dbReference type="SMR" id="A0A060VGI0"/>
<evidence type="ECO:0000313" key="15">
    <source>
        <dbReference type="EMBL" id="STW25616.1"/>
    </source>
</evidence>
<evidence type="ECO:0000256" key="10">
    <source>
        <dbReference type="SAM" id="MobiDB-lite"/>
    </source>
</evidence>
<dbReference type="Proteomes" id="UP000255167">
    <property type="component" value="Unassembled WGS sequence"/>
</dbReference>
<dbReference type="InterPro" id="IPR021065">
    <property type="entry name" value="Fertility_inhibition_FinO_N"/>
</dbReference>